<dbReference type="RefSeq" id="WP_137998036.1">
    <property type="nucleotide sequence ID" value="NZ_SJDU01000095.1"/>
</dbReference>
<dbReference type="InterPro" id="IPR036388">
    <property type="entry name" value="WH-like_DNA-bd_sf"/>
</dbReference>
<dbReference type="PANTHER" id="PTHR42756:SF1">
    <property type="entry name" value="TRANSCRIPTIONAL REPRESSOR OF EMRAB OPERON"/>
    <property type="match status" value="1"/>
</dbReference>
<organism evidence="5 6">
    <name type="scientific">Brachyspira catarrhinii</name>
    <dbReference type="NCBI Taxonomy" id="2528966"/>
    <lineage>
        <taxon>Bacteria</taxon>
        <taxon>Pseudomonadati</taxon>
        <taxon>Spirochaetota</taxon>
        <taxon>Spirochaetia</taxon>
        <taxon>Brachyspirales</taxon>
        <taxon>Brachyspiraceae</taxon>
        <taxon>Brachyspira</taxon>
    </lineage>
</organism>
<evidence type="ECO:0000313" key="5">
    <source>
        <dbReference type="EMBL" id="TKZ35473.1"/>
    </source>
</evidence>
<accession>A0ABY2TSC5</accession>
<evidence type="ECO:0000313" key="6">
    <source>
        <dbReference type="Proteomes" id="UP000310168"/>
    </source>
</evidence>
<protein>
    <submittedName>
        <fullName evidence="5">MarR family transcriptional regulator</fullName>
    </submittedName>
</protein>
<dbReference type="SMART" id="SM00347">
    <property type="entry name" value="HTH_MARR"/>
    <property type="match status" value="1"/>
</dbReference>
<gene>
    <name evidence="5" type="ORF">EZH24_05055</name>
</gene>
<dbReference type="InterPro" id="IPR036390">
    <property type="entry name" value="WH_DNA-bd_sf"/>
</dbReference>
<keyword evidence="1" id="KW-0805">Transcription regulation</keyword>
<dbReference type="Proteomes" id="UP000310168">
    <property type="component" value="Unassembled WGS sequence"/>
</dbReference>
<proteinExistence type="predicted"/>
<keyword evidence="6" id="KW-1185">Reference proteome</keyword>
<dbReference type="Pfam" id="PF01047">
    <property type="entry name" value="MarR"/>
    <property type="match status" value="1"/>
</dbReference>
<dbReference type="SUPFAM" id="SSF46785">
    <property type="entry name" value="Winged helix' DNA-binding domain"/>
    <property type="match status" value="1"/>
</dbReference>
<feature type="domain" description="HTH marR-type" evidence="4">
    <location>
        <begin position="5"/>
        <end position="137"/>
    </location>
</feature>
<evidence type="ECO:0000256" key="3">
    <source>
        <dbReference type="ARBA" id="ARBA00023163"/>
    </source>
</evidence>
<keyword evidence="3" id="KW-0804">Transcription</keyword>
<comment type="caution">
    <text evidence="5">The sequence shown here is derived from an EMBL/GenBank/DDBJ whole genome shotgun (WGS) entry which is preliminary data.</text>
</comment>
<dbReference type="InterPro" id="IPR000835">
    <property type="entry name" value="HTH_MarR-typ"/>
</dbReference>
<dbReference type="PANTHER" id="PTHR42756">
    <property type="entry name" value="TRANSCRIPTIONAL REGULATOR, MARR"/>
    <property type="match status" value="1"/>
</dbReference>
<sequence length="152" mass="18243">MDEDFKDYVYRFHKCMQKLDLTFDKYAKTFKLTHTNFKILLNIFFAKNISQKTLCEILTLPKQTVNASITYFYRKGYIKLIENPENRREKIIHFTDKGKKYSESVISKFAEAQFKIIMENRYKDMKIFIDTMEDFVELSSNSIEKIIAELNK</sequence>
<reference evidence="5 6" key="1">
    <citation type="journal article" date="2019" name="Anaerobe">
        <title>Brachyspira catarrhinii sp. nov., an anaerobic intestinal spirochaete isolated from vervet monkeys may have been misidentified as Brachyspira aalborgi in previous studies.</title>
        <authorList>
            <person name="Phillips N.D."/>
            <person name="La T."/>
            <person name="Hampson D.J."/>
        </authorList>
    </citation>
    <scope>NUCLEOTIDE SEQUENCE [LARGE SCALE GENOMIC DNA]</scope>
    <source>
        <strain evidence="5 6">Z12</strain>
    </source>
</reference>
<evidence type="ECO:0000256" key="1">
    <source>
        <dbReference type="ARBA" id="ARBA00023015"/>
    </source>
</evidence>
<dbReference type="PROSITE" id="PS50995">
    <property type="entry name" value="HTH_MARR_2"/>
    <property type="match status" value="1"/>
</dbReference>
<dbReference type="EMBL" id="SJDU01000095">
    <property type="protein sequence ID" value="TKZ35473.1"/>
    <property type="molecule type" value="Genomic_DNA"/>
</dbReference>
<evidence type="ECO:0000259" key="4">
    <source>
        <dbReference type="PROSITE" id="PS50995"/>
    </source>
</evidence>
<name>A0ABY2TSC5_9SPIR</name>
<dbReference type="Gene3D" id="1.10.10.10">
    <property type="entry name" value="Winged helix-like DNA-binding domain superfamily/Winged helix DNA-binding domain"/>
    <property type="match status" value="1"/>
</dbReference>
<keyword evidence="2" id="KW-0238">DNA-binding</keyword>
<evidence type="ECO:0000256" key="2">
    <source>
        <dbReference type="ARBA" id="ARBA00023125"/>
    </source>
</evidence>